<feature type="domain" description="Thiamine phosphate synthase/TenI" evidence="1">
    <location>
        <begin position="98"/>
        <end position="167"/>
    </location>
</feature>
<gene>
    <name evidence="2" type="ORF">TTHT_1304</name>
</gene>
<dbReference type="Pfam" id="PF02581">
    <property type="entry name" value="TMP-TENI"/>
    <property type="match status" value="1"/>
</dbReference>
<dbReference type="GO" id="GO:0004789">
    <property type="term" value="F:thiamine-phosphate diphosphorylase activity"/>
    <property type="evidence" value="ECO:0007669"/>
    <property type="project" value="UniProtKB-EC"/>
</dbReference>
<dbReference type="EC" id="2.5.1.3" evidence="2"/>
<name>A0A7R6SYQ4_9BACT</name>
<reference evidence="2 3" key="1">
    <citation type="journal article" date="2012" name="Extremophiles">
        <title>Thermotomaculum hydrothermale gen. nov., sp. nov., a novel heterotrophic thermophile within the phylum Acidobacteria from a deep-sea hydrothermal vent chimney in the Southern Okinawa Trough.</title>
        <authorList>
            <person name="Izumi H."/>
            <person name="Nunoura T."/>
            <person name="Miyazaki M."/>
            <person name="Mino S."/>
            <person name="Toki T."/>
            <person name="Takai K."/>
            <person name="Sako Y."/>
            <person name="Sawabe T."/>
            <person name="Nakagawa S."/>
        </authorList>
    </citation>
    <scope>NUCLEOTIDE SEQUENCE [LARGE SCALE GENOMIC DNA]</scope>
    <source>
        <strain evidence="2 3">AC55</strain>
    </source>
</reference>
<dbReference type="GO" id="GO:0009228">
    <property type="term" value="P:thiamine biosynthetic process"/>
    <property type="evidence" value="ECO:0007669"/>
    <property type="project" value="UniProtKB-KW"/>
</dbReference>
<dbReference type="InterPro" id="IPR013785">
    <property type="entry name" value="Aldolase_TIM"/>
</dbReference>
<dbReference type="Gene3D" id="3.20.20.70">
    <property type="entry name" value="Aldolase class I"/>
    <property type="match status" value="1"/>
</dbReference>
<dbReference type="EMBL" id="AP017470">
    <property type="protein sequence ID" value="BBB32821.1"/>
    <property type="molecule type" value="Genomic_DNA"/>
</dbReference>
<dbReference type="SUPFAM" id="SSF51391">
    <property type="entry name" value="Thiamin phosphate synthase"/>
    <property type="match status" value="1"/>
</dbReference>
<keyword evidence="3" id="KW-1185">Reference proteome</keyword>
<keyword evidence="2" id="KW-0808">Transferase</keyword>
<evidence type="ECO:0000313" key="2">
    <source>
        <dbReference type="EMBL" id="BBB32821.1"/>
    </source>
</evidence>
<dbReference type="Proteomes" id="UP000595564">
    <property type="component" value="Chromosome"/>
</dbReference>
<evidence type="ECO:0000313" key="3">
    <source>
        <dbReference type="Proteomes" id="UP000595564"/>
    </source>
</evidence>
<dbReference type="RefSeq" id="WP_201327124.1">
    <property type="nucleotide sequence ID" value="NZ_AP017470.1"/>
</dbReference>
<organism evidence="2 3">
    <name type="scientific">Thermotomaculum hydrothermale</name>
    <dbReference type="NCBI Taxonomy" id="981385"/>
    <lineage>
        <taxon>Bacteria</taxon>
        <taxon>Pseudomonadati</taxon>
        <taxon>Acidobacteriota</taxon>
        <taxon>Holophagae</taxon>
        <taxon>Thermotomaculales</taxon>
        <taxon>Thermotomaculaceae</taxon>
        <taxon>Thermotomaculum</taxon>
    </lineage>
</organism>
<accession>A0A7R6SYQ4</accession>
<dbReference type="InterPro" id="IPR036206">
    <property type="entry name" value="ThiamineP_synth_sf"/>
</dbReference>
<protein>
    <submittedName>
        <fullName evidence="2">Thiamine-phosphate pyrophosphorylase</fullName>
        <ecNumber evidence="2">2.5.1.3</ecNumber>
    </submittedName>
</protein>
<dbReference type="CDD" id="cd00564">
    <property type="entry name" value="TMP_TenI"/>
    <property type="match status" value="1"/>
</dbReference>
<proteinExistence type="predicted"/>
<evidence type="ECO:0000259" key="1">
    <source>
        <dbReference type="Pfam" id="PF02581"/>
    </source>
</evidence>
<sequence length="188" mass="21714">MKFIAITPDDFNCDDLVNSFCLLKEIGASHIYVRSPLILNSPELKNICEKLKDKGMIPLIPFDKWKDLKDNHIICHFKEKSIVFFNDFLKKNFNFRFSVSCHSIELAEKMLEKGATFVFISPIFKPYSKKDYHLKPLGLDEISPLLDKFGDKVVLLGGIDFERVKGLKLKLQKDFSIAGITMFFGRRD</sequence>
<dbReference type="KEGG" id="thyd:TTHT_1304"/>
<dbReference type="InterPro" id="IPR022998">
    <property type="entry name" value="ThiamineP_synth_TenI"/>
</dbReference>
<dbReference type="AlphaFoldDB" id="A0A7R6SYQ4"/>